<sequence>MAALSRPSLPDHCHARPRLCHPPTALDNYSYYNCSYLSGRGAMDKPAHMFDRDSEWASLTRFVGNEAKGATIGVIYGRRRQGKTFLLDALCKATGGFYFAATEATERETLTRLGAELAEHLGLPSAIGLADWYQAVDWLLALGRDRPVPVVIDEFPYLVQATPSLPSIIQRAYAPNRNERTQSRTRLLLCGSAMSFMGRLLTGNAPLRGRAGLEMVVPTLDYRLAARFWDIDDPRLAALTHSVVGGTPAYRTEFLHGDRPESLSDFGPWIVRNVLDRDSPLFREARHLLAEEPNLRDQGLYHSVLSAIAAGNNARSGIASFIGRKVTDLAHPLTVLEDAGLVRREEDAFRAARTRYCIAEPLVTFYHAVMRPEWSRLDRAGQAARVWEESGDRFRGRVVGPHFEALCRHWAQFYAGPETFTASPSHVGRGVVNDAARRTSHEVDVVVTGAATGSRRPLLAIGEAKWGERVGLGHAERLRRVREVLRGRTDVDASAARLVLFSAAGFTDELRELAAGDDEVRLIEVADLYRD</sequence>
<keyword evidence="1" id="KW-0547">Nucleotide-binding</keyword>
<evidence type="ECO:0000313" key="1">
    <source>
        <dbReference type="EMBL" id="MEV0968852.1"/>
    </source>
</evidence>
<accession>A0ABV3GBA0</accession>
<dbReference type="Proteomes" id="UP001551675">
    <property type="component" value="Unassembled WGS sequence"/>
</dbReference>
<keyword evidence="1" id="KW-0067">ATP-binding</keyword>
<dbReference type="GO" id="GO:0005524">
    <property type="term" value="F:ATP binding"/>
    <property type="evidence" value="ECO:0007669"/>
    <property type="project" value="UniProtKB-KW"/>
</dbReference>
<dbReference type="EMBL" id="JBFALK010000004">
    <property type="protein sequence ID" value="MEV0968852.1"/>
    <property type="molecule type" value="Genomic_DNA"/>
</dbReference>
<dbReference type="PANTHER" id="PTHR34704">
    <property type="entry name" value="ATPASE"/>
    <property type="match status" value="1"/>
</dbReference>
<name>A0ABV3GBA0_MICGL</name>
<keyword evidence="2" id="KW-1185">Reference proteome</keyword>
<reference evidence="1 2" key="1">
    <citation type="submission" date="2024-06" db="EMBL/GenBank/DDBJ databases">
        <title>The Natural Products Discovery Center: Release of the First 8490 Sequenced Strains for Exploring Actinobacteria Biosynthetic Diversity.</title>
        <authorList>
            <person name="Kalkreuter E."/>
            <person name="Kautsar S.A."/>
            <person name="Yang D."/>
            <person name="Bader C.D."/>
            <person name="Teijaro C.N."/>
            <person name="Fluegel L."/>
            <person name="Davis C.M."/>
            <person name="Simpson J.R."/>
            <person name="Lauterbach L."/>
            <person name="Steele A.D."/>
            <person name="Gui C."/>
            <person name="Meng S."/>
            <person name="Li G."/>
            <person name="Viehrig K."/>
            <person name="Ye F."/>
            <person name="Su P."/>
            <person name="Kiefer A.F."/>
            <person name="Nichols A."/>
            <person name="Cepeda A.J."/>
            <person name="Yan W."/>
            <person name="Fan B."/>
            <person name="Jiang Y."/>
            <person name="Adhikari A."/>
            <person name="Zheng C.-J."/>
            <person name="Schuster L."/>
            <person name="Cowan T.M."/>
            <person name="Smanski M.J."/>
            <person name="Chevrette M.G."/>
            <person name="De Carvalho L.P.S."/>
            <person name="Shen B."/>
        </authorList>
    </citation>
    <scope>NUCLEOTIDE SEQUENCE [LARGE SCALE GENOMIC DNA]</scope>
    <source>
        <strain evidence="1 2">NPDC050100</strain>
    </source>
</reference>
<dbReference type="PANTHER" id="PTHR34704:SF1">
    <property type="entry name" value="ATPASE"/>
    <property type="match status" value="1"/>
</dbReference>
<gene>
    <name evidence="1" type="ORF">AB0I59_09470</name>
</gene>
<comment type="caution">
    <text evidence="1">The sequence shown here is derived from an EMBL/GenBank/DDBJ whole genome shotgun (WGS) entry which is preliminary data.</text>
</comment>
<dbReference type="Gene3D" id="3.40.50.300">
    <property type="entry name" value="P-loop containing nucleotide triphosphate hydrolases"/>
    <property type="match status" value="1"/>
</dbReference>
<proteinExistence type="predicted"/>
<evidence type="ECO:0000313" key="2">
    <source>
        <dbReference type="Proteomes" id="UP001551675"/>
    </source>
</evidence>
<protein>
    <submittedName>
        <fullName evidence="1">ATP-binding protein</fullName>
    </submittedName>
</protein>
<organism evidence="1 2">
    <name type="scientific">Microtetraspora glauca</name>
    <dbReference type="NCBI Taxonomy" id="1996"/>
    <lineage>
        <taxon>Bacteria</taxon>
        <taxon>Bacillati</taxon>
        <taxon>Actinomycetota</taxon>
        <taxon>Actinomycetes</taxon>
        <taxon>Streptosporangiales</taxon>
        <taxon>Streptosporangiaceae</taxon>
        <taxon>Microtetraspora</taxon>
    </lineage>
</organism>
<dbReference type="RefSeq" id="WP_358131688.1">
    <property type="nucleotide sequence ID" value="NZ_JBFALK010000004.1"/>
</dbReference>
<dbReference type="SUPFAM" id="SSF52540">
    <property type="entry name" value="P-loop containing nucleoside triphosphate hydrolases"/>
    <property type="match status" value="1"/>
</dbReference>
<dbReference type="InterPro" id="IPR027417">
    <property type="entry name" value="P-loop_NTPase"/>
</dbReference>